<feature type="signal peptide" evidence="2">
    <location>
        <begin position="1"/>
        <end position="31"/>
    </location>
</feature>
<dbReference type="EMBL" id="JAFBCF010000001">
    <property type="protein sequence ID" value="MBM7800312.1"/>
    <property type="molecule type" value="Genomic_DNA"/>
</dbReference>
<comment type="caution">
    <text evidence="3">The sequence shown here is derived from an EMBL/GenBank/DDBJ whole genome shotgun (WGS) entry which is preliminary data.</text>
</comment>
<evidence type="ECO:0000256" key="1">
    <source>
        <dbReference type="SAM" id="MobiDB-lite"/>
    </source>
</evidence>
<feature type="chain" id="PRO_5045087999" evidence="2">
    <location>
        <begin position="32"/>
        <end position="186"/>
    </location>
</feature>
<keyword evidence="2" id="KW-0732">Signal</keyword>
<protein>
    <submittedName>
        <fullName evidence="3">DNA-binding MarR family transcriptional regulator</fullName>
    </submittedName>
</protein>
<gene>
    <name evidence="3" type="ORF">JOE57_003233</name>
</gene>
<organism evidence="3 4">
    <name type="scientific">Microlunatus panaciterrae</name>
    <dbReference type="NCBI Taxonomy" id="400768"/>
    <lineage>
        <taxon>Bacteria</taxon>
        <taxon>Bacillati</taxon>
        <taxon>Actinomycetota</taxon>
        <taxon>Actinomycetes</taxon>
        <taxon>Propionibacteriales</taxon>
        <taxon>Propionibacteriaceae</taxon>
        <taxon>Microlunatus</taxon>
    </lineage>
</organism>
<name>A0ABS2RMV9_9ACTN</name>
<feature type="compositionally biased region" description="Basic and acidic residues" evidence="1">
    <location>
        <begin position="47"/>
        <end position="73"/>
    </location>
</feature>
<feature type="compositionally biased region" description="Low complexity" evidence="1">
    <location>
        <begin position="27"/>
        <end position="46"/>
    </location>
</feature>
<proteinExistence type="predicted"/>
<evidence type="ECO:0000256" key="2">
    <source>
        <dbReference type="SAM" id="SignalP"/>
    </source>
</evidence>
<keyword evidence="3" id="KW-0238">DNA-binding</keyword>
<dbReference type="RefSeq" id="WP_204919599.1">
    <property type="nucleotide sequence ID" value="NZ_BAAAQP010000003.1"/>
</dbReference>
<dbReference type="GO" id="GO:0003677">
    <property type="term" value="F:DNA binding"/>
    <property type="evidence" value="ECO:0007669"/>
    <property type="project" value="UniProtKB-KW"/>
</dbReference>
<sequence length="186" mass="18887">MMRSKKTTAAAITGGLLALGAGIGVAGLASADPTTTPSATSSSSAAPDRRTDRPGRFHGEHGQRQDDLARSLADKLGVTEAKVTAALRAIRDENRPTAPPSAGTDRPTPAARDAALAKQLAAKLGIPEAKVKAALDQIRTAAQAERAAALKSRLDAAVKAGTLTRAEADAVTKAVQKGVIEVGGPR</sequence>
<keyword evidence="4" id="KW-1185">Reference proteome</keyword>
<reference evidence="3 4" key="1">
    <citation type="submission" date="2021-01" db="EMBL/GenBank/DDBJ databases">
        <title>Sequencing the genomes of 1000 actinobacteria strains.</title>
        <authorList>
            <person name="Klenk H.-P."/>
        </authorList>
    </citation>
    <scope>NUCLEOTIDE SEQUENCE [LARGE SCALE GENOMIC DNA]</scope>
    <source>
        <strain evidence="3 4">DSM 18662</strain>
    </source>
</reference>
<accession>A0ABS2RMV9</accession>
<feature type="region of interest" description="Disordered" evidence="1">
    <location>
        <begin position="27"/>
        <end position="73"/>
    </location>
</feature>
<evidence type="ECO:0000313" key="3">
    <source>
        <dbReference type="EMBL" id="MBM7800312.1"/>
    </source>
</evidence>
<evidence type="ECO:0000313" key="4">
    <source>
        <dbReference type="Proteomes" id="UP000704762"/>
    </source>
</evidence>
<feature type="region of interest" description="Disordered" evidence="1">
    <location>
        <begin position="87"/>
        <end position="111"/>
    </location>
</feature>
<dbReference type="Proteomes" id="UP000704762">
    <property type="component" value="Unassembled WGS sequence"/>
</dbReference>